<name>A0ABQ9HTB2_9NEOP</name>
<evidence type="ECO:0000313" key="1">
    <source>
        <dbReference type="EMBL" id="KAJ8887614.1"/>
    </source>
</evidence>
<keyword evidence="2" id="KW-1185">Reference proteome</keyword>
<organism evidence="1 2">
    <name type="scientific">Dryococelus australis</name>
    <dbReference type="NCBI Taxonomy" id="614101"/>
    <lineage>
        <taxon>Eukaryota</taxon>
        <taxon>Metazoa</taxon>
        <taxon>Ecdysozoa</taxon>
        <taxon>Arthropoda</taxon>
        <taxon>Hexapoda</taxon>
        <taxon>Insecta</taxon>
        <taxon>Pterygota</taxon>
        <taxon>Neoptera</taxon>
        <taxon>Polyneoptera</taxon>
        <taxon>Phasmatodea</taxon>
        <taxon>Verophasmatodea</taxon>
        <taxon>Anareolatae</taxon>
        <taxon>Phasmatidae</taxon>
        <taxon>Eurycanthinae</taxon>
        <taxon>Dryococelus</taxon>
    </lineage>
</organism>
<accession>A0ABQ9HTB2</accession>
<gene>
    <name evidence="1" type="ORF">PR048_013831</name>
</gene>
<comment type="caution">
    <text evidence="1">The sequence shown here is derived from an EMBL/GenBank/DDBJ whole genome shotgun (WGS) entry which is preliminary data.</text>
</comment>
<reference evidence="1 2" key="1">
    <citation type="submission" date="2023-02" db="EMBL/GenBank/DDBJ databases">
        <title>LHISI_Scaffold_Assembly.</title>
        <authorList>
            <person name="Stuart O.P."/>
            <person name="Cleave R."/>
            <person name="Magrath M.J.L."/>
            <person name="Mikheyev A.S."/>
        </authorList>
    </citation>
    <scope>NUCLEOTIDE SEQUENCE [LARGE SCALE GENOMIC DNA]</scope>
    <source>
        <strain evidence="1">Daus_M_001</strain>
        <tissue evidence="1">Leg muscle</tissue>
    </source>
</reference>
<dbReference type="EMBL" id="JARBHB010000004">
    <property type="protein sequence ID" value="KAJ8887614.1"/>
    <property type="molecule type" value="Genomic_DNA"/>
</dbReference>
<dbReference type="Proteomes" id="UP001159363">
    <property type="component" value="Chromosome X"/>
</dbReference>
<protein>
    <submittedName>
        <fullName evidence="1">Uncharacterized protein</fullName>
    </submittedName>
</protein>
<sequence>MARRERGIGERKEKGGETKVFIEKTELGTYTHVEGLPTTRPDSQCSPHLGAELCDRVSITLADIPCGLAPHKTARALPSSHRREVIPEIPQGFFEAPTCLNQAVYPWIVEYLSQPKQPTVVPIAYLQIEPVAQPQPSQSHVSKQNKSRLVARVRPLETLKIKLSVEDMHRPGIPLRAISLKCKIVFPKPDFVPCRKATRPVVYTGKTSVWLKLVLNELMEFLQGCPVGDTSAACENVQPCVIQYVLFPPHTKCVVRERGMEVLTNLSLGCLLQDLYVLLKLGTSATDNDPEKITTELLELVKRHLFLSTETRKRHQKSSPYQVTGITRSNYYVLSDMNGKPVGKLIITQVKPYHEPWLNVVDNRHQLSNMSVTMANTSDDDGTDDVEADGESEEELEIITECWIEPLYGHVVESPPERQYMENLEYHQIADLARITLGTPPPLSPGSMPTSCPDLGHGRIDPVRPEARTADEIILSPPLEDITAPLDLCGRHMLQAGVEPVDKAMAWCTELSDFDKGVIVGCHLGELSSRVIAWKVNRPKSTVAFILRNWKVNGQCANAARSGRPPILTDRNHRTLKLEVYIIPVRWTCMGVASTGEWLLPECIVPTRKFGGGGVMCGACFTAFDVGLLGFVCGSMNTETYCNILDNEMLPTVWRFTNRLCYFQDDNFRCHVSRATMQWYADNTVRRLDWRAQSHDVNPIEHLWDKLDRRVRAPQAWPKSIAELIGWLQEEWR</sequence>
<proteinExistence type="predicted"/>
<dbReference type="Gene3D" id="3.30.420.10">
    <property type="entry name" value="Ribonuclease H-like superfamily/Ribonuclease H"/>
    <property type="match status" value="1"/>
</dbReference>
<evidence type="ECO:0000313" key="2">
    <source>
        <dbReference type="Proteomes" id="UP001159363"/>
    </source>
</evidence>
<dbReference type="InterPro" id="IPR036397">
    <property type="entry name" value="RNaseH_sf"/>
</dbReference>